<protein>
    <submittedName>
        <fullName evidence="1">Uncharacterized protein</fullName>
    </submittedName>
</protein>
<name>A0AAE7VVF4_9CAUD</name>
<dbReference type="Proteomes" id="UP000828115">
    <property type="component" value="Segment"/>
</dbReference>
<proteinExistence type="predicted"/>
<keyword evidence="2" id="KW-1185">Reference proteome</keyword>
<sequence length="66" mass="7501">MIGICVKTNGSFTLFDEYEINFGDDFYSDKIVVMSDDGWNYIIDYQGDGYYGCVDAKGKEVSFLVE</sequence>
<reference evidence="1" key="1">
    <citation type="journal article" date="2021" name="PLoS Biol.">
        <title>Systematic exploration of Escherichia coli phage-host interactions with the BASEL phage collection.</title>
        <authorList>
            <person name="Maffei E."/>
            <person name="Shaidullina A."/>
            <person name="Burkolter M."/>
            <person name="Heyer Y."/>
            <person name="Estermann F."/>
            <person name="Druelle V."/>
            <person name="Sauer P."/>
            <person name="Willi L."/>
            <person name="Michaelis S."/>
            <person name="Hilbi H."/>
            <person name="Thaler D.S."/>
            <person name="Harms A."/>
        </authorList>
    </citation>
    <scope>NUCLEOTIDE SEQUENCE</scope>
    <source>
        <strain evidence="1">Bas03</strain>
    </source>
</reference>
<evidence type="ECO:0000313" key="1">
    <source>
        <dbReference type="EMBL" id="QXV81873.1"/>
    </source>
</evidence>
<organism evidence="1 2">
    <name type="scientific">Escherichia phage JulesPiccard</name>
    <dbReference type="NCBI Taxonomy" id="2851956"/>
    <lineage>
        <taxon>Viruses</taxon>
        <taxon>Duplodnaviria</taxon>
        <taxon>Heunggongvirae</taxon>
        <taxon>Uroviricota</taxon>
        <taxon>Caudoviricetes</taxon>
        <taxon>Drexlerviridae</taxon>
        <taxon>Braunvirinae</taxon>
        <taxon>Julespiccardvirus</taxon>
        <taxon>Julespiccardvirus julespiccard</taxon>
    </lineage>
</organism>
<accession>A0AAE7VVF4</accession>
<gene>
    <name evidence="1" type="ORF">bas03_0046</name>
</gene>
<dbReference type="EMBL" id="MZ501087">
    <property type="protein sequence ID" value="QXV81873.1"/>
    <property type="molecule type" value="Genomic_DNA"/>
</dbReference>
<evidence type="ECO:0000313" key="2">
    <source>
        <dbReference type="Proteomes" id="UP000828115"/>
    </source>
</evidence>